<evidence type="ECO:0000313" key="3">
    <source>
        <dbReference type="Proteomes" id="UP000250235"/>
    </source>
</evidence>
<dbReference type="Proteomes" id="UP000250235">
    <property type="component" value="Unassembled WGS sequence"/>
</dbReference>
<reference evidence="2 3" key="1">
    <citation type="journal article" date="2015" name="Proc. Natl. Acad. Sci. U.S.A.">
        <title>The resurrection genome of Boea hygrometrica: A blueprint for survival of dehydration.</title>
        <authorList>
            <person name="Xiao L."/>
            <person name="Yang G."/>
            <person name="Zhang L."/>
            <person name="Yang X."/>
            <person name="Zhao S."/>
            <person name="Ji Z."/>
            <person name="Zhou Q."/>
            <person name="Hu M."/>
            <person name="Wang Y."/>
            <person name="Chen M."/>
            <person name="Xu Y."/>
            <person name="Jin H."/>
            <person name="Xiao X."/>
            <person name="Hu G."/>
            <person name="Bao F."/>
            <person name="Hu Y."/>
            <person name="Wan P."/>
            <person name="Li L."/>
            <person name="Deng X."/>
            <person name="Kuang T."/>
            <person name="Xiang C."/>
            <person name="Zhu J.K."/>
            <person name="Oliver M.J."/>
            <person name="He Y."/>
        </authorList>
    </citation>
    <scope>NUCLEOTIDE SEQUENCE [LARGE SCALE GENOMIC DNA]</scope>
    <source>
        <strain evidence="3">cv. XS01</strain>
    </source>
</reference>
<sequence length="91" mass="9960">MLTDTCRSLDHSRAKSHACQQQPLRSKRATAGSTKLRRFTLAPSTAEFRPSADFRPAGDDPADEYILTGGEDLLTPAAAVPRDRTYVSLLL</sequence>
<dbReference type="AlphaFoldDB" id="A0A2Z7D9V0"/>
<proteinExistence type="predicted"/>
<evidence type="ECO:0000313" key="2">
    <source>
        <dbReference type="EMBL" id="KZV56639.1"/>
    </source>
</evidence>
<accession>A0A2Z7D9V0</accession>
<gene>
    <name evidence="2" type="ORF">F511_02138</name>
</gene>
<feature type="region of interest" description="Disordered" evidence="1">
    <location>
        <begin position="1"/>
        <end position="33"/>
    </location>
</feature>
<keyword evidence="3" id="KW-1185">Reference proteome</keyword>
<organism evidence="2 3">
    <name type="scientific">Dorcoceras hygrometricum</name>
    <dbReference type="NCBI Taxonomy" id="472368"/>
    <lineage>
        <taxon>Eukaryota</taxon>
        <taxon>Viridiplantae</taxon>
        <taxon>Streptophyta</taxon>
        <taxon>Embryophyta</taxon>
        <taxon>Tracheophyta</taxon>
        <taxon>Spermatophyta</taxon>
        <taxon>Magnoliopsida</taxon>
        <taxon>eudicotyledons</taxon>
        <taxon>Gunneridae</taxon>
        <taxon>Pentapetalae</taxon>
        <taxon>asterids</taxon>
        <taxon>lamiids</taxon>
        <taxon>Lamiales</taxon>
        <taxon>Gesneriaceae</taxon>
        <taxon>Didymocarpoideae</taxon>
        <taxon>Trichosporeae</taxon>
        <taxon>Loxocarpinae</taxon>
        <taxon>Dorcoceras</taxon>
    </lineage>
</organism>
<name>A0A2Z7D9V0_9LAMI</name>
<dbReference type="EMBL" id="KQ987933">
    <property type="protein sequence ID" value="KZV56639.1"/>
    <property type="molecule type" value="Genomic_DNA"/>
</dbReference>
<evidence type="ECO:0000256" key="1">
    <source>
        <dbReference type="SAM" id="MobiDB-lite"/>
    </source>
</evidence>
<protein>
    <submittedName>
        <fullName evidence="2">Uncharacterized protein</fullName>
    </submittedName>
</protein>